<accession>A0A2S9QJV6</accession>
<dbReference type="Gene3D" id="3.60.15.10">
    <property type="entry name" value="Ribonuclease Z/Hydroxyacylglutathione hydrolase-like"/>
    <property type="match status" value="1"/>
</dbReference>
<dbReference type="PANTHER" id="PTHR42978">
    <property type="entry name" value="QUORUM-QUENCHING LACTONASE YTNP-RELATED-RELATED"/>
    <property type="match status" value="1"/>
</dbReference>
<dbReference type="Pfam" id="PF00753">
    <property type="entry name" value="Lactamase_B"/>
    <property type="match status" value="1"/>
</dbReference>
<keyword evidence="4" id="KW-0862">Zinc</keyword>
<gene>
    <name evidence="6" type="ORF">C5L14_03545</name>
</gene>
<evidence type="ECO:0000256" key="4">
    <source>
        <dbReference type="ARBA" id="ARBA00022833"/>
    </source>
</evidence>
<evidence type="ECO:0000313" key="6">
    <source>
        <dbReference type="EMBL" id="PRH89647.1"/>
    </source>
</evidence>
<feature type="domain" description="Metallo-beta-lactamase" evidence="5">
    <location>
        <begin position="62"/>
        <end position="277"/>
    </location>
</feature>
<dbReference type="InterPro" id="IPR036866">
    <property type="entry name" value="RibonucZ/Hydroxyglut_hydro"/>
</dbReference>
<comment type="caution">
    <text evidence="6">The sequence shown here is derived from an EMBL/GenBank/DDBJ whole genome shotgun (WGS) entry which is preliminary data.</text>
</comment>
<evidence type="ECO:0000256" key="1">
    <source>
        <dbReference type="ARBA" id="ARBA00007749"/>
    </source>
</evidence>
<sequence>MTGRYNDRMIGDVRLTRIEESCTPLFHPKNWYADYNEEELAPVLKALPPGCHDPSTGFLTISIHSWVVRQNGRTILIDTCVGNHKNRPSWGVFDQLNTDYLDRLRAAGVEPEEVDMVMCTHLHVDHVGWNTRLENGRWVPTFPNAKYVMSRADLAYFEKAAAIEDKDVAEVNRQAWFDSVLPVIEAGQVLTVEGIEELGPGLMLRPAPGHSPGQMRLDVNSRGQRACLCGDVMHHPLQVPLWRWRTFVCADPEKAVETRREILEHCAEQDIIVMPAHFAPPYGGHIKARGDEFSILFDRM</sequence>
<evidence type="ECO:0000259" key="5">
    <source>
        <dbReference type="SMART" id="SM00849"/>
    </source>
</evidence>
<keyword evidence="7" id="KW-1185">Reference proteome</keyword>
<dbReference type="SUPFAM" id="SSF56281">
    <property type="entry name" value="Metallo-hydrolase/oxidoreductase"/>
    <property type="match status" value="1"/>
</dbReference>
<comment type="similarity">
    <text evidence="1">Belongs to the metallo-beta-lactamase superfamily.</text>
</comment>
<dbReference type="InterPro" id="IPR001279">
    <property type="entry name" value="Metallo-B-lactamas"/>
</dbReference>
<proteinExistence type="inferred from homology"/>
<evidence type="ECO:0000313" key="7">
    <source>
        <dbReference type="Proteomes" id="UP000237682"/>
    </source>
</evidence>
<dbReference type="OrthoDB" id="9773738at2"/>
<dbReference type="SMART" id="SM00849">
    <property type="entry name" value="Lactamase_B"/>
    <property type="match status" value="1"/>
</dbReference>
<keyword evidence="3 6" id="KW-0378">Hydrolase</keyword>
<reference evidence="6 7" key="1">
    <citation type="submission" date="2018-02" db="EMBL/GenBank/DDBJ databases">
        <title>Whole genome sequencing of endophytic bacterium.</title>
        <authorList>
            <person name="Eedara R."/>
            <person name="Podile A.R."/>
        </authorList>
    </citation>
    <scope>NUCLEOTIDE SEQUENCE [LARGE SCALE GENOMIC DNA]</scope>
    <source>
        <strain evidence="6 7">RP1T</strain>
    </source>
</reference>
<name>A0A2S9QJV6_9HYPH</name>
<dbReference type="InterPro" id="IPR051013">
    <property type="entry name" value="MBL_superfamily_lactonases"/>
</dbReference>
<dbReference type="EMBL" id="PUEJ01000001">
    <property type="protein sequence ID" value="PRH89647.1"/>
    <property type="molecule type" value="Genomic_DNA"/>
</dbReference>
<organism evidence="6 7">
    <name type="scientific">Labrys okinawensis</name>
    <dbReference type="NCBI Taxonomy" id="346911"/>
    <lineage>
        <taxon>Bacteria</taxon>
        <taxon>Pseudomonadati</taxon>
        <taxon>Pseudomonadota</taxon>
        <taxon>Alphaproteobacteria</taxon>
        <taxon>Hyphomicrobiales</taxon>
        <taxon>Xanthobacteraceae</taxon>
        <taxon>Labrys</taxon>
    </lineage>
</organism>
<dbReference type="AlphaFoldDB" id="A0A2S9QJV6"/>
<dbReference type="GO" id="GO:0046872">
    <property type="term" value="F:metal ion binding"/>
    <property type="evidence" value="ECO:0007669"/>
    <property type="project" value="UniProtKB-KW"/>
</dbReference>
<dbReference type="GO" id="GO:0016787">
    <property type="term" value="F:hydrolase activity"/>
    <property type="evidence" value="ECO:0007669"/>
    <property type="project" value="UniProtKB-KW"/>
</dbReference>
<dbReference type="RefSeq" id="WP_105860610.1">
    <property type="nucleotide sequence ID" value="NZ_PUEJ01000001.1"/>
</dbReference>
<evidence type="ECO:0000256" key="2">
    <source>
        <dbReference type="ARBA" id="ARBA00022723"/>
    </source>
</evidence>
<dbReference type="Proteomes" id="UP000237682">
    <property type="component" value="Unassembled WGS sequence"/>
</dbReference>
<dbReference type="CDD" id="cd16277">
    <property type="entry name" value="metallo-hydrolase-like_MBL-fold"/>
    <property type="match status" value="1"/>
</dbReference>
<evidence type="ECO:0000256" key="3">
    <source>
        <dbReference type="ARBA" id="ARBA00022801"/>
    </source>
</evidence>
<protein>
    <submittedName>
        <fullName evidence="6">MBL fold metallo-hydrolase</fullName>
    </submittedName>
</protein>
<dbReference type="PANTHER" id="PTHR42978:SF6">
    <property type="entry name" value="QUORUM-QUENCHING LACTONASE YTNP-RELATED"/>
    <property type="match status" value="1"/>
</dbReference>
<keyword evidence="2" id="KW-0479">Metal-binding</keyword>